<proteinExistence type="predicted"/>
<evidence type="ECO:0000313" key="3">
    <source>
        <dbReference type="Proteomes" id="UP001164929"/>
    </source>
</evidence>
<keyword evidence="1" id="KW-0732">Signal</keyword>
<accession>A0AAD6Q5W7</accession>
<protein>
    <recommendedName>
        <fullName evidence="4">Secreted protein</fullName>
    </recommendedName>
</protein>
<evidence type="ECO:0008006" key="4">
    <source>
        <dbReference type="Google" id="ProtNLM"/>
    </source>
</evidence>
<dbReference type="Proteomes" id="UP001164929">
    <property type="component" value="Chromosome 11"/>
</dbReference>
<feature type="chain" id="PRO_5041997988" description="Secreted protein" evidence="1">
    <location>
        <begin position="23"/>
        <end position="75"/>
    </location>
</feature>
<evidence type="ECO:0000256" key="1">
    <source>
        <dbReference type="SAM" id="SignalP"/>
    </source>
</evidence>
<dbReference type="EMBL" id="JAQIZT010000011">
    <property type="protein sequence ID" value="KAJ6980289.1"/>
    <property type="molecule type" value="Genomic_DNA"/>
</dbReference>
<gene>
    <name evidence="2" type="ORF">NC653_028184</name>
</gene>
<keyword evidence="3" id="KW-1185">Reference proteome</keyword>
<evidence type="ECO:0000313" key="2">
    <source>
        <dbReference type="EMBL" id="KAJ6980289.1"/>
    </source>
</evidence>
<name>A0AAD6Q5W7_9ROSI</name>
<sequence>MSSSHRDHGVFFLICYLSSGLCQSTVGVLHTNTKEDNVCIRCLQGNYNYSSELSPPQEMLAAMELELSNQFDQEA</sequence>
<feature type="signal peptide" evidence="1">
    <location>
        <begin position="1"/>
        <end position="22"/>
    </location>
</feature>
<reference evidence="2" key="1">
    <citation type="journal article" date="2023" name="Mol. Ecol. Resour.">
        <title>Chromosome-level genome assembly of a triploid poplar Populus alba 'Berolinensis'.</title>
        <authorList>
            <person name="Chen S."/>
            <person name="Yu Y."/>
            <person name="Wang X."/>
            <person name="Wang S."/>
            <person name="Zhang T."/>
            <person name="Zhou Y."/>
            <person name="He R."/>
            <person name="Meng N."/>
            <person name="Wang Y."/>
            <person name="Liu W."/>
            <person name="Liu Z."/>
            <person name="Liu J."/>
            <person name="Guo Q."/>
            <person name="Huang H."/>
            <person name="Sederoff R.R."/>
            <person name="Wang G."/>
            <person name="Qu G."/>
            <person name="Chen S."/>
        </authorList>
    </citation>
    <scope>NUCLEOTIDE SEQUENCE</scope>
    <source>
        <strain evidence="2">SC-2020</strain>
    </source>
</reference>
<dbReference type="AlphaFoldDB" id="A0AAD6Q5W7"/>
<comment type="caution">
    <text evidence="2">The sequence shown here is derived from an EMBL/GenBank/DDBJ whole genome shotgun (WGS) entry which is preliminary data.</text>
</comment>
<organism evidence="2 3">
    <name type="scientific">Populus alba x Populus x berolinensis</name>
    <dbReference type="NCBI Taxonomy" id="444605"/>
    <lineage>
        <taxon>Eukaryota</taxon>
        <taxon>Viridiplantae</taxon>
        <taxon>Streptophyta</taxon>
        <taxon>Embryophyta</taxon>
        <taxon>Tracheophyta</taxon>
        <taxon>Spermatophyta</taxon>
        <taxon>Magnoliopsida</taxon>
        <taxon>eudicotyledons</taxon>
        <taxon>Gunneridae</taxon>
        <taxon>Pentapetalae</taxon>
        <taxon>rosids</taxon>
        <taxon>fabids</taxon>
        <taxon>Malpighiales</taxon>
        <taxon>Salicaceae</taxon>
        <taxon>Saliceae</taxon>
        <taxon>Populus</taxon>
    </lineage>
</organism>